<keyword evidence="8" id="KW-0496">Mitochondrion</keyword>
<dbReference type="RefSeq" id="XP_060052947.1">
    <property type="nucleotide sequence ID" value="XM_060196964.1"/>
</dbReference>
<comment type="subcellular location">
    <subcellularLocation>
        <location evidence="1">Mitochondrion inner membrane</location>
        <topology evidence="1">Single-pass membrane protein</topology>
    </subcellularLocation>
</comment>
<evidence type="ECO:0000313" key="13">
    <source>
        <dbReference type="Proteomes" id="UP001652624"/>
    </source>
</evidence>
<evidence type="ECO:0000256" key="3">
    <source>
        <dbReference type="ARBA" id="ARBA00022660"/>
    </source>
</evidence>
<keyword evidence="5" id="KW-0999">Mitochondrion inner membrane</keyword>
<feature type="transmembrane region" description="Helical" evidence="12">
    <location>
        <begin position="18"/>
        <end position="38"/>
    </location>
</feature>
<protein>
    <recommendedName>
        <fullName evidence="11">Cytochrome c oxidase subunit NDUFA4</fullName>
    </recommendedName>
</protein>
<keyword evidence="13" id="KW-1185">Reference proteome</keyword>
<dbReference type="Proteomes" id="UP001652624">
    <property type="component" value="Chromosome 9"/>
</dbReference>
<dbReference type="InterPro" id="IPR010530">
    <property type="entry name" value="B12D"/>
</dbReference>
<keyword evidence="6" id="KW-0249">Electron transport</keyword>
<evidence type="ECO:0000313" key="14">
    <source>
        <dbReference type="RefSeq" id="XP_060052947.1"/>
    </source>
</evidence>
<dbReference type="PANTHER" id="PTHR14256:SF4">
    <property type="entry name" value="CYTOCHROME C OXIDASE SUBUNIT NDUFA4"/>
    <property type="match status" value="1"/>
</dbReference>
<evidence type="ECO:0000256" key="6">
    <source>
        <dbReference type="ARBA" id="ARBA00022982"/>
    </source>
</evidence>
<reference evidence="14" key="1">
    <citation type="submission" date="2025-08" db="UniProtKB">
        <authorList>
            <consortium name="RefSeq"/>
        </authorList>
    </citation>
    <scope>IDENTIFICATION</scope>
</reference>
<keyword evidence="3" id="KW-0679">Respiratory chain</keyword>
<dbReference type="GeneID" id="107522671"/>
<evidence type="ECO:0000256" key="9">
    <source>
        <dbReference type="ARBA" id="ARBA00023136"/>
    </source>
</evidence>
<evidence type="ECO:0000256" key="12">
    <source>
        <dbReference type="SAM" id="Phobius"/>
    </source>
</evidence>
<accession>A0ABM3XVV2</accession>
<organism evidence="13 14">
    <name type="scientific">Erinaceus europaeus</name>
    <name type="common">Western European hedgehog</name>
    <dbReference type="NCBI Taxonomy" id="9365"/>
    <lineage>
        <taxon>Eukaryota</taxon>
        <taxon>Metazoa</taxon>
        <taxon>Chordata</taxon>
        <taxon>Craniata</taxon>
        <taxon>Vertebrata</taxon>
        <taxon>Euteleostomi</taxon>
        <taxon>Mammalia</taxon>
        <taxon>Eutheria</taxon>
        <taxon>Laurasiatheria</taxon>
        <taxon>Eulipotyphla</taxon>
        <taxon>Erinaceidae</taxon>
        <taxon>Erinaceinae</taxon>
        <taxon>Erinaceus</taxon>
    </lineage>
</organism>
<dbReference type="Pfam" id="PF06522">
    <property type="entry name" value="B12D"/>
    <property type="match status" value="1"/>
</dbReference>
<name>A0ABM3XVV2_ERIEU</name>
<keyword evidence="9 12" id="KW-0472">Membrane</keyword>
<sequence length="66" mass="7623">MLHQIFSQAKKQPNLTSLFIFIGAGGTEAALYTIYLALFNPDVSWNRKNNPEPWNRLGPSDQYKFY</sequence>
<evidence type="ECO:0000256" key="2">
    <source>
        <dbReference type="ARBA" id="ARBA00022448"/>
    </source>
</evidence>
<proteinExistence type="inferred from homology"/>
<evidence type="ECO:0000256" key="11">
    <source>
        <dbReference type="ARBA" id="ARBA00041121"/>
    </source>
</evidence>
<keyword evidence="7 12" id="KW-1133">Transmembrane helix</keyword>
<comment type="similarity">
    <text evidence="10">Belongs to the complex IV NDUFA4 subunit family.</text>
</comment>
<evidence type="ECO:0000256" key="1">
    <source>
        <dbReference type="ARBA" id="ARBA00004434"/>
    </source>
</evidence>
<gene>
    <name evidence="14" type="primary">LOC107522671</name>
</gene>
<dbReference type="PANTHER" id="PTHR14256">
    <property type="entry name" value="NADH-UBIQUINONE OXIDOREDUCTASE MLRQ SUBUNIT"/>
    <property type="match status" value="1"/>
</dbReference>
<keyword evidence="4 12" id="KW-0812">Transmembrane</keyword>
<evidence type="ECO:0000256" key="7">
    <source>
        <dbReference type="ARBA" id="ARBA00022989"/>
    </source>
</evidence>
<evidence type="ECO:0000256" key="10">
    <source>
        <dbReference type="ARBA" id="ARBA00038186"/>
    </source>
</evidence>
<keyword evidence="2" id="KW-0813">Transport</keyword>
<evidence type="ECO:0000256" key="5">
    <source>
        <dbReference type="ARBA" id="ARBA00022792"/>
    </source>
</evidence>
<evidence type="ECO:0000256" key="4">
    <source>
        <dbReference type="ARBA" id="ARBA00022692"/>
    </source>
</evidence>
<evidence type="ECO:0000256" key="8">
    <source>
        <dbReference type="ARBA" id="ARBA00023128"/>
    </source>
</evidence>